<evidence type="ECO:0000313" key="2">
    <source>
        <dbReference type="EMBL" id="RZO23929.1"/>
    </source>
</evidence>
<proteinExistence type="predicted"/>
<reference evidence="2 3" key="1">
    <citation type="submission" date="2019-02" db="EMBL/GenBank/DDBJ databases">
        <title>Prokaryotic population dynamics and viral predation in marine succession experiment using metagenomics: the confinement effect.</title>
        <authorList>
            <person name="Haro-Moreno J.M."/>
            <person name="Rodriguez-Valera F."/>
            <person name="Lopez-Perez M."/>
        </authorList>
    </citation>
    <scope>NUCLEOTIDE SEQUENCE [LARGE SCALE GENOMIC DNA]</scope>
    <source>
        <strain evidence="2">MED-G166</strain>
    </source>
</reference>
<feature type="region of interest" description="Disordered" evidence="1">
    <location>
        <begin position="1"/>
        <end position="21"/>
    </location>
</feature>
<name>A0A520MRU3_9GAMM</name>
<gene>
    <name evidence="2" type="ORF">EVA99_02760</name>
</gene>
<evidence type="ECO:0000256" key="1">
    <source>
        <dbReference type="SAM" id="MobiDB-lite"/>
    </source>
</evidence>
<sequence>MKEEHKRPNPKTGKPFEQGFSDENGRVFFSYVNKVGNDGWYLEEWKKDMEAFTVKKQREEKNES</sequence>
<evidence type="ECO:0000313" key="3">
    <source>
        <dbReference type="Proteomes" id="UP000320146"/>
    </source>
</evidence>
<dbReference type="EMBL" id="SHBL01000019">
    <property type="protein sequence ID" value="RZO23929.1"/>
    <property type="molecule type" value="Genomic_DNA"/>
</dbReference>
<comment type="caution">
    <text evidence="2">The sequence shown here is derived from an EMBL/GenBank/DDBJ whole genome shotgun (WGS) entry which is preliminary data.</text>
</comment>
<protein>
    <submittedName>
        <fullName evidence="2">Uncharacterized protein</fullName>
    </submittedName>
</protein>
<organism evidence="2 3">
    <name type="scientific">SAR86 cluster bacterium</name>
    <dbReference type="NCBI Taxonomy" id="2030880"/>
    <lineage>
        <taxon>Bacteria</taxon>
        <taxon>Pseudomonadati</taxon>
        <taxon>Pseudomonadota</taxon>
        <taxon>Gammaproteobacteria</taxon>
        <taxon>SAR86 cluster</taxon>
    </lineage>
</organism>
<accession>A0A520MRU3</accession>
<dbReference type="Proteomes" id="UP000320146">
    <property type="component" value="Unassembled WGS sequence"/>
</dbReference>
<dbReference type="AlphaFoldDB" id="A0A520MRU3"/>